<dbReference type="InterPro" id="IPR008042">
    <property type="entry name" value="Retrotrans_Pao"/>
</dbReference>
<dbReference type="InterPro" id="IPR036397">
    <property type="entry name" value="RNaseH_sf"/>
</dbReference>
<evidence type="ECO:0000313" key="3">
    <source>
        <dbReference type="EMBL" id="KAK7891083.1"/>
    </source>
</evidence>
<dbReference type="Proteomes" id="UP001460270">
    <property type="component" value="Unassembled WGS sequence"/>
</dbReference>
<feature type="compositionally biased region" description="Polar residues" evidence="1">
    <location>
        <begin position="515"/>
        <end position="524"/>
    </location>
</feature>
<keyword evidence="4" id="KW-1185">Reference proteome</keyword>
<proteinExistence type="predicted"/>
<evidence type="ECO:0000259" key="2">
    <source>
        <dbReference type="PROSITE" id="PS50994"/>
    </source>
</evidence>
<name>A0AAW0NDP4_9GOBI</name>
<feature type="compositionally biased region" description="Low complexity" evidence="1">
    <location>
        <begin position="43"/>
        <end position="57"/>
    </location>
</feature>
<dbReference type="SUPFAM" id="SSF53098">
    <property type="entry name" value="Ribonuclease H-like"/>
    <property type="match status" value="1"/>
</dbReference>
<protein>
    <recommendedName>
        <fullName evidence="2">Integrase catalytic domain-containing protein</fullName>
    </recommendedName>
</protein>
<dbReference type="EMBL" id="JBBPFD010000017">
    <property type="protein sequence ID" value="KAK7891083.1"/>
    <property type="molecule type" value="Genomic_DNA"/>
</dbReference>
<evidence type="ECO:0000256" key="1">
    <source>
        <dbReference type="SAM" id="MobiDB-lite"/>
    </source>
</evidence>
<accession>A0AAW0NDP4</accession>
<dbReference type="GO" id="GO:0003676">
    <property type="term" value="F:nucleic acid binding"/>
    <property type="evidence" value="ECO:0007669"/>
    <property type="project" value="InterPro"/>
</dbReference>
<dbReference type="Pfam" id="PF05380">
    <property type="entry name" value="Peptidase_A17"/>
    <property type="match status" value="1"/>
</dbReference>
<dbReference type="PANTHER" id="PTHR47331:SF6">
    <property type="entry name" value="DOUBLECORTIN DOMAIN-CONTAINING PROTEIN"/>
    <property type="match status" value="1"/>
</dbReference>
<gene>
    <name evidence="3" type="ORF">WMY93_023046</name>
</gene>
<feature type="compositionally biased region" description="Basic and acidic residues" evidence="1">
    <location>
        <begin position="1"/>
        <end position="33"/>
    </location>
</feature>
<comment type="caution">
    <text evidence="3">The sequence shown here is derived from an EMBL/GenBank/DDBJ whole genome shotgun (WGS) entry which is preliminary data.</text>
</comment>
<evidence type="ECO:0000313" key="4">
    <source>
        <dbReference type="Proteomes" id="UP001460270"/>
    </source>
</evidence>
<dbReference type="PANTHER" id="PTHR47331">
    <property type="entry name" value="PHD-TYPE DOMAIN-CONTAINING PROTEIN"/>
    <property type="match status" value="1"/>
</dbReference>
<dbReference type="GO" id="GO:0015074">
    <property type="term" value="P:DNA integration"/>
    <property type="evidence" value="ECO:0007669"/>
    <property type="project" value="InterPro"/>
</dbReference>
<dbReference type="InterPro" id="IPR043502">
    <property type="entry name" value="DNA/RNA_pol_sf"/>
</dbReference>
<dbReference type="InterPro" id="IPR001584">
    <property type="entry name" value="Integrase_cat-core"/>
</dbReference>
<dbReference type="SUPFAM" id="SSF56672">
    <property type="entry name" value="DNA/RNA polymerases"/>
    <property type="match status" value="1"/>
</dbReference>
<sequence length="1449" mass="163576">MDDKDKEQKASDAHEPQNDGEKPQYDGEKEEPGTAHSIRSKTSRSTASSSASLAAAKARAKAEAAKAKLEFHEKETSMQIEKAKLEASLRALNLQREVKAACVEAEVLEAAAADIEEEKYSEPSNRSPVAVQTLKRTEDYVKEQSSNFGQYVYKDEKTVLHSYFPVSAPAKLQQYSTSDEFAPLPTQPLDRTGVYSEPPILTPNPYKKEEINDSGMPQTQTAFHGTSMNTGNHTFDLARFLARNQVLTSGLNKFDDTPEHYQAWRASFINAIEPLGLTPSEEVDLMVKWLGKESSVHAARIRAVNVDQPMNGLKAVWSRLDKMYGSPEAIESALFSRVEAFPKVQSRDSHKLQELADLLQELEIAKQNSKLCGLAYLDTARGVQPIVEKLPYPLQERWMSKGSKYKKDYDVPFPPFSFFKEFICTEAEVRNDPSFKLCPLSSPSQRKDKYGAQASSLSKCRSFIKMTLDERKKLLKEKMICYRCCASTSHMAKNCQAPIKCLECASDKHVSAMHNSGTSSVQPSGQPPPCTEDGGEEEIKQEITSSCTKVCGAEGSGKSCSKIVLVNVYPSGQHDKSKTMYAVLDDQSNLSLARSDFFDMFDIHGTEAPYNITTCMGATQAFGRRAYGYVIEQMFHCFVVREDCRDVLRFLWYRDNLPDNEVVEYRMRVHIFGNSPSPAIAIYGLRRAAKELERDYSSHTTELVESHFYMDDALLSFTSETEATETVEQLQEMLAISNLRLHKIASNCVNVINHFPAEDRAKDIKDLDLFADDLPVQRSLGVIWNIMTDTFTFKIPEHTKPFTRRGVLSTVNSLFDPLGFLAPITIKGRMILRDITSDNVEWDAPLPQSKFEEWRRWQESLSVLKDLHIPRTYATFPVTQAKTTELCVFSDASVRAISAVAYLRVTHDDDHHEVGFVLGKAKLAPQPELTIPRLELCAAVLAVEVAETIMQEIHLKVDAVRFFSDSKVVLGYIHNEKRRFYVFVSNRVQRIRQVSQPTQWRFVPTELNPADCGSRSVAAEELVNTLWLTGPRFLTDPDTTRITSSEQYTLVDPDDDTEIRVNAINVDFEISSSKLFSSRFEHFSNWKSLCKAVARLIHIAKSFSDKSTNNCSGWHYCNDVSPSELNKAECFIIRTVQQECYSQELSAIRKEQSLPKTSPILKLNPFMDNDGLLRVGGRLRYSQLQKNEANPVIIPNKHHIAVLLVRYHHERVRHQGRHLTEGAIRASGLWLVGGKRLISAIIHKCVCCRKLRGLFEQQFMSDLPEERLKVDPPFSYVGLDVFGPWEIVTRRMRGGQVNNKRWAVLFTCMSTRAIHIEVVESLSTSSFINALRRFFSLRGPAKKLRSDRGTNFIGAYNELKLLPSDADPSVKDYLNEQRCTWEFNPPHASHMGGAWERMIGVSRRILDGLLLDVKQPQLTHEVLVTLMAEVTAIVNARPLVPISADPDAP</sequence>
<dbReference type="PROSITE" id="PS50994">
    <property type="entry name" value="INTEGRASE"/>
    <property type="match status" value="1"/>
</dbReference>
<feature type="region of interest" description="Disordered" evidence="1">
    <location>
        <begin position="1"/>
        <end position="59"/>
    </location>
</feature>
<feature type="region of interest" description="Disordered" evidence="1">
    <location>
        <begin position="515"/>
        <end position="535"/>
    </location>
</feature>
<dbReference type="Gene3D" id="3.30.420.10">
    <property type="entry name" value="Ribonuclease H-like superfamily/Ribonuclease H"/>
    <property type="match status" value="1"/>
</dbReference>
<organism evidence="3 4">
    <name type="scientific">Mugilogobius chulae</name>
    <name type="common">yellowstripe goby</name>
    <dbReference type="NCBI Taxonomy" id="88201"/>
    <lineage>
        <taxon>Eukaryota</taxon>
        <taxon>Metazoa</taxon>
        <taxon>Chordata</taxon>
        <taxon>Craniata</taxon>
        <taxon>Vertebrata</taxon>
        <taxon>Euteleostomi</taxon>
        <taxon>Actinopterygii</taxon>
        <taxon>Neopterygii</taxon>
        <taxon>Teleostei</taxon>
        <taxon>Neoteleostei</taxon>
        <taxon>Acanthomorphata</taxon>
        <taxon>Gobiaria</taxon>
        <taxon>Gobiiformes</taxon>
        <taxon>Gobioidei</taxon>
        <taxon>Gobiidae</taxon>
        <taxon>Gobionellinae</taxon>
        <taxon>Mugilogobius</taxon>
    </lineage>
</organism>
<feature type="domain" description="Integrase catalytic" evidence="2">
    <location>
        <begin position="1268"/>
        <end position="1449"/>
    </location>
</feature>
<dbReference type="InterPro" id="IPR012337">
    <property type="entry name" value="RNaseH-like_sf"/>
</dbReference>
<reference evidence="4" key="1">
    <citation type="submission" date="2024-04" db="EMBL/GenBank/DDBJ databases">
        <title>Salinicola lusitanus LLJ914,a marine bacterium isolated from the Okinawa Trough.</title>
        <authorList>
            <person name="Li J."/>
        </authorList>
    </citation>
    <scope>NUCLEOTIDE SEQUENCE [LARGE SCALE GENOMIC DNA]</scope>
</reference>